<evidence type="ECO:0000313" key="1">
    <source>
        <dbReference type="EMBL" id="TRZ18129.1"/>
    </source>
</evidence>
<protein>
    <submittedName>
        <fullName evidence="1">Uncharacterized protein</fullName>
    </submittedName>
</protein>
<dbReference type="Proteomes" id="UP000796761">
    <property type="component" value="Unassembled WGS sequence"/>
</dbReference>
<organism evidence="1 2">
    <name type="scientific">Zosterops borbonicus</name>
    <dbReference type="NCBI Taxonomy" id="364589"/>
    <lineage>
        <taxon>Eukaryota</taxon>
        <taxon>Metazoa</taxon>
        <taxon>Chordata</taxon>
        <taxon>Craniata</taxon>
        <taxon>Vertebrata</taxon>
        <taxon>Euteleostomi</taxon>
        <taxon>Archelosauria</taxon>
        <taxon>Archosauria</taxon>
        <taxon>Dinosauria</taxon>
        <taxon>Saurischia</taxon>
        <taxon>Theropoda</taxon>
        <taxon>Coelurosauria</taxon>
        <taxon>Aves</taxon>
        <taxon>Neognathae</taxon>
        <taxon>Neoaves</taxon>
        <taxon>Telluraves</taxon>
        <taxon>Australaves</taxon>
        <taxon>Passeriformes</taxon>
        <taxon>Sylvioidea</taxon>
        <taxon>Zosteropidae</taxon>
        <taxon>Zosterops</taxon>
    </lineage>
</organism>
<accession>A0A8K1GI18</accession>
<evidence type="ECO:0000313" key="2">
    <source>
        <dbReference type="Proteomes" id="UP000796761"/>
    </source>
</evidence>
<gene>
    <name evidence="1" type="ORF">HGM15179_008981</name>
</gene>
<comment type="caution">
    <text evidence="1">The sequence shown here is derived from an EMBL/GenBank/DDBJ whole genome shotgun (WGS) entry which is preliminary data.</text>
</comment>
<dbReference type="AlphaFoldDB" id="A0A8K1GI18"/>
<keyword evidence="2" id="KW-1185">Reference proteome</keyword>
<sequence>NIIVKVSDECLRSGPLKINCETFERLAFESSQKLLEVLGSGSESLMYVAITNHISL</sequence>
<feature type="non-terminal residue" evidence="1">
    <location>
        <position position="1"/>
    </location>
</feature>
<reference evidence="1" key="1">
    <citation type="submission" date="2019-04" db="EMBL/GenBank/DDBJ databases">
        <title>Genome assembly of Zosterops borbonicus 15179.</title>
        <authorList>
            <person name="Leroy T."/>
            <person name="Anselmetti Y."/>
            <person name="Tilak M.-K."/>
            <person name="Nabholz B."/>
        </authorList>
    </citation>
    <scope>NUCLEOTIDE SEQUENCE</scope>
    <source>
        <strain evidence="1">HGM_15179</strain>
        <tissue evidence="1">Muscle</tissue>
    </source>
</reference>
<proteinExistence type="predicted"/>
<name>A0A8K1GI18_9PASS</name>
<dbReference type="EMBL" id="SWJQ01000234">
    <property type="protein sequence ID" value="TRZ18129.1"/>
    <property type="molecule type" value="Genomic_DNA"/>
</dbReference>